<feature type="compositionally biased region" description="Basic and acidic residues" evidence="10">
    <location>
        <begin position="896"/>
        <end position="906"/>
    </location>
</feature>
<reference evidence="13" key="1">
    <citation type="submission" date="2025-08" db="UniProtKB">
        <authorList>
            <consortium name="RefSeq"/>
        </authorList>
    </citation>
    <scope>IDENTIFICATION</scope>
    <source>
        <tissue evidence="13">Testes</tissue>
    </source>
</reference>
<feature type="region of interest" description="Disordered" evidence="10">
    <location>
        <begin position="847"/>
        <end position="939"/>
    </location>
</feature>
<name>A0ABM0GQT7_SACKO</name>
<feature type="compositionally biased region" description="Low complexity" evidence="10">
    <location>
        <begin position="762"/>
        <end position="774"/>
    </location>
</feature>
<keyword evidence="7" id="KW-0963">Cytoplasm</keyword>
<feature type="compositionally biased region" description="Polar residues" evidence="10">
    <location>
        <begin position="721"/>
        <end position="760"/>
    </location>
</feature>
<evidence type="ECO:0000256" key="5">
    <source>
        <dbReference type="ARBA" id="ARBA00023054"/>
    </source>
</evidence>
<dbReference type="PROSITE" id="PS50067">
    <property type="entry name" value="KINESIN_MOTOR_2"/>
    <property type="match status" value="1"/>
</dbReference>
<evidence type="ECO:0000256" key="8">
    <source>
        <dbReference type="PROSITE-ProRule" id="PRU00283"/>
    </source>
</evidence>
<evidence type="ECO:0000256" key="1">
    <source>
        <dbReference type="ARBA" id="ARBA00004245"/>
    </source>
</evidence>
<dbReference type="InterPro" id="IPR036961">
    <property type="entry name" value="Kinesin_motor_dom_sf"/>
</dbReference>
<feature type="compositionally biased region" description="Polar residues" evidence="10">
    <location>
        <begin position="210"/>
        <end position="221"/>
    </location>
</feature>
<feature type="region of interest" description="Disordered" evidence="10">
    <location>
        <begin position="958"/>
        <end position="1030"/>
    </location>
</feature>
<sequence>MSAKTAKNWRDHQLTVALRVRPFTEEELELAPTKIAHVVEDNMVVLLDPTEDPDDILRANRSREKQYVFDYAFDAKATQEDVYQQTSFLIDGVLDGFNATVFAYGATGAGKTYTMLGQDNDPGIMARTLNDLFTAMEDTSENQVYKVTMSYLEIYNEMIRDLLNPSSGFLDLREDAAGNVQVAGISEVSTKSTREVMRLLTRGNKERTSEPTAANKTSSRSHAVLQVTVKKRNRVRNISQEIRVGKLFMIDLAGSERAAQTKNRGKRMIEGAHINRSLLALGNCINALAEKGGNFKYVNFRDSKLTRLLKDSLGGNCRTVMIAHISPASMFFEESRNTLLYADRAKNIKTRVKANFFNVSFHIAQYTGIIADLRKEIARLKKKINEQEIQPTRTQGSASIKDIQSEVERTTAFQDRKEMDKLRQQLVSNFQEQMEIRRSLMELENTNMEIAMDTSKHLLTIAEWEQEKVRRASKKSNASKESLDNRESEKDLEKDVESSSQSPEPGEVIEARDEITSLLAEQKKTAELKSDLEKKLGVIKGSASKLEEILPNRINSEEQREILSLLCKVHELEIENTEIQSTALIRENLLRQKDLTIARYEQYRGLCDELIQQQRSLIDENHVVCTDDLDELYEQYQLMMDEGNLSRYASQTMTASQDMAVLHSQYQLDNDDSRSEDKDETPPSKKLLPRRSQESDSPKDNEPTRLFKQSPRSRQLREKQQASLIPKQSKSVPSETFLTQLSPHNSQTNSPTDLQFSSALGKNKNPNANPAATPKQLKQMALKTKNISAIAAKRKSKQVYSKPNFDRLNLQDKAVMSLNSVHEVSETDVEYLSPSRLAKHNKLLGHFTPPPGSMRQTLSDDNLSTDASDRKGVMSDSLSLNSRPKYRPKKNPSRQFDMRRRGKYESFEVQYSKKSNVQMKTGKKGKKSHIKYPPALQSDDNDLLSFDVVDSPPVVVYQSGVDRGKGQTIQKKYRGPTGNLNSDSSASSTPQGSHRPSKKQQPSIPAYAQKTSLSVSGFTVPRNERINRRL</sequence>
<feature type="region of interest" description="Disordered" evidence="10">
    <location>
        <begin position="202"/>
        <end position="222"/>
    </location>
</feature>
<evidence type="ECO:0000259" key="11">
    <source>
        <dbReference type="PROSITE" id="PS50067"/>
    </source>
</evidence>
<protein>
    <submittedName>
        <fullName evidence="13">Kinesin-like protein KIF19-like</fullName>
    </submittedName>
</protein>
<comment type="similarity">
    <text evidence="8">Belongs to the TRAFAC class myosin-kinesin ATPase superfamily. Kinesin family.</text>
</comment>
<keyword evidence="5 9" id="KW-0175">Coiled coil</keyword>
<feature type="compositionally biased region" description="Polar residues" evidence="10">
    <location>
        <begin position="854"/>
        <end position="866"/>
    </location>
</feature>
<organism evidence="12 13">
    <name type="scientific">Saccoglossus kowalevskii</name>
    <name type="common">Acorn worm</name>
    <dbReference type="NCBI Taxonomy" id="10224"/>
    <lineage>
        <taxon>Eukaryota</taxon>
        <taxon>Metazoa</taxon>
        <taxon>Hemichordata</taxon>
        <taxon>Enteropneusta</taxon>
        <taxon>Harrimaniidae</taxon>
        <taxon>Saccoglossus</taxon>
    </lineage>
</organism>
<keyword evidence="3 8" id="KW-0547">Nucleotide-binding</keyword>
<dbReference type="Proteomes" id="UP000694865">
    <property type="component" value="Unplaced"/>
</dbReference>
<evidence type="ECO:0000313" key="13">
    <source>
        <dbReference type="RefSeq" id="XP_002735267.1"/>
    </source>
</evidence>
<feature type="coiled-coil region" evidence="9">
    <location>
        <begin position="363"/>
        <end position="390"/>
    </location>
</feature>
<comment type="subcellular location">
    <subcellularLocation>
        <location evidence="1">Cytoplasm</location>
        <location evidence="1">Cytoskeleton</location>
    </subcellularLocation>
</comment>
<feature type="region of interest" description="Disordered" evidence="10">
    <location>
        <begin position="469"/>
        <end position="509"/>
    </location>
</feature>
<dbReference type="InterPro" id="IPR001752">
    <property type="entry name" value="Kinesin_motor_dom"/>
</dbReference>
<evidence type="ECO:0000256" key="6">
    <source>
        <dbReference type="ARBA" id="ARBA00023175"/>
    </source>
</evidence>
<feature type="region of interest" description="Disordered" evidence="10">
    <location>
        <begin position="668"/>
        <end position="774"/>
    </location>
</feature>
<feature type="compositionally biased region" description="Basic residues" evidence="10">
    <location>
        <begin position="921"/>
        <end position="930"/>
    </location>
</feature>
<feature type="compositionally biased region" description="Basic and acidic residues" evidence="10">
    <location>
        <begin position="691"/>
        <end position="705"/>
    </location>
</feature>
<accession>A0ABM0GQT7</accession>
<dbReference type="RefSeq" id="XP_002735267.1">
    <property type="nucleotide sequence ID" value="XM_002735221.2"/>
</dbReference>
<dbReference type="InterPro" id="IPR019821">
    <property type="entry name" value="Kinesin_motor_CS"/>
</dbReference>
<evidence type="ECO:0000256" key="7">
    <source>
        <dbReference type="ARBA" id="ARBA00023212"/>
    </source>
</evidence>
<dbReference type="PROSITE" id="PS00411">
    <property type="entry name" value="KINESIN_MOTOR_1"/>
    <property type="match status" value="1"/>
</dbReference>
<evidence type="ECO:0000313" key="12">
    <source>
        <dbReference type="Proteomes" id="UP000694865"/>
    </source>
</evidence>
<dbReference type="InterPro" id="IPR027640">
    <property type="entry name" value="Kinesin-like_fam"/>
</dbReference>
<feature type="compositionally biased region" description="Basic and acidic residues" evidence="10">
    <location>
        <begin position="671"/>
        <end position="683"/>
    </location>
</feature>
<dbReference type="GeneID" id="100378372"/>
<dbReference type="Pfam" id="PF00225">
    <property type="entry name" value="Kinesin"/>
    <property type="match status" value="1"/>
</dbReference>
<evidence type="ECO:0000256" key="3">
    <source>
        <dbReference type="ARBA" id="ARBA00022741"/>
    </source>
</evidence>
<keyword evidence="6 8" id="KW-0505">Motor protein</keyword>
<evidence type="ECO:0000256" key="4">
    <source>
        <dbReference type="ARBA" id="ARBA00022840"/>
    </source>
</evidence>
<evidence type="ECO:0000256" key="10">
    <source>
        <dbReference type="SAM" id="MobiDB-lite"/>
    </source>
</evidence>
<feature type="domain" description="Kinesin motor" evidence="11">
    <location>
        <begin position="13"/>
        <end position="348"/>
    </location>
</feature>
<keyword evidence="4 8" id="KW-0067">ATP-binding</keyword>
<evidence type="ECO:0000256" key="2">
    <source>
        <dbReference type="ARBA" id="ARBA00022701"/>
    </source>
</evidence>
<dbReference type="PANTHER" id="PTHR47968:SF13">
    <property type="entry name" value="KINESIN-LIKE PROTEIN KIF19 ISOFORM X1"/>
    <property type="match status" value="1"/>
</dbReference>
<dbReference type="PANTHER" id="PTHR47968">
    <property type="entry name" value="CENTROMERE PROTEIN E"/>
    <property type="match status" value="1"/>
</dbReference>
<dbReference type="CDD" id="cd01370">
    <property type="entry name" value="KISc_KIP3_like"/>
    <property type="match status" value="1"/>
</dbReference>
<dbReference type="SUPFAM" id="SSF52540">
    <property type="entry name" value="P-loop containing nucleoside triphosphate hydrolases"/>
    <property type="match status" value="1"/>
</dbReference>
<dbReference type="InterPro" id="IPR027417">
    <property type="entry name" value="P-loop_NTPase"/>
</dbReference>
<proteinExistence type="inferred from homology"/>
<evidence type="ECO:0000256" key="9">
    <source>
        <dbReference type="SAM" id="Coils"/>
    </source>
</evidence>
<dbReference type="Gene3D" id="3.40.850.10">
    <property type="entry name" value="Kinesin motor domain"/>
    <property type="match status" value="1"/>
</dbReference>
<dbReference type="PRINTS" id="PR00380">
    <property type="entry name" value="KINESINHEAVY"/>
</dbReference>
<gene>
    <name evidence="13" type="primary">LOC100378372</name>
</gene>
<feature type="compositionally biased region" description="Polar residues" evidence="10">
    <location>
        <begin position="978"/>
        <end position="1017"/>
    </location>
</feature>
<feature type="compositionally biased region" description="Basic and acidic residues" evidence="10">
    <location>
        <begin position="481"/>
        <end position="497"/>
    </location>
</feature>
<keyword evidence="2" id="KW-0493">Microtubule</keyword>
<keyword evidence="12" id="KW-1185">Reference proteome</keyword>
<keyword evidence="7" id="KW-0206">Cytoskeleton</keyword>
<feature type="binding site" evidence="8">
    <location>
        <begin position="105"/>
        <end position="112"/>
    </location>
    <ligand>
        <name>ATP</name>
        <dbReference type="ChEBI" id="CHEBI:30616"/>
    </ligand>
</feature>
<dbReference type="SMART" id="SM00129">
    <property type="entry name" value="KISc"/>
    <property type="match status" value="1"/>
</dbReference>